<gene>
    <name evidence="1" type="ORF">J2T19_002645</name>
</gene>
<comment type="caution">
    <text evidence="1">The sequence shown here is derived from an EMBL/GenBank/DDBJ whole genome shotgun (WGS) entry which is preliminary data.</text>
</comment>
<reference evidence="1 2" key="1">
    <citation type="submission" date="2023-07" db="EMBL/GenBank/DDBJ databases">
        <title>Sorghum-associated microbial communities from plants grown in Nebraska, USA.</title>
        <authorList>
            <person name="Schachtman D."/>
        </authorList>
    </citation>
    <scope>NUCLEOTIDE SEQUENCE [LARGE SCALE GENOMIC DNA]</scope>
    <source>
        <strain evidence="1 2">DS1314</strain>
    </source>
</reference>
<evidence type="ECO:0000313" key="1">
    <source>
        <dbReference type="EMBL" id="MDQ0171193.1"/>
    </source>
</evidence>
<protein>
    <submittedName>
        <fullName evidence="1">Uncharacterized protein</fullName>
    </submittedName>
</protein>
<accession>A0ABT9WD45</accession>
<sequence length="57" mass="6382">MLDYTTLTAFTKTLSDAQFCGKMGPKANEYGLLLFNQAKPEAGHVLVTCFGFAFYYF</sequence>
<name>A0ABT9WD45_9BACL</name>
<organism evidence="1 2">
    <name type="scientific">Paenibacillus tundrae</name>
    <dbReference type="NCBI Taxonomy" id="528187"/>
    <lineage>
        <taxon>Bacteria</taxon>
        <taxon>Bacillati</taxon>
        <taxon>Bacillota</taxon>
        <taxon>Bacilli</taxon>
        <taxon>Bacillales</taxon>
        <taxon>Paenibacillaceae</taxon>
        <taxon>Paenibacillus</taxon>
    </lineage>
</organism>
<dbReference type="Proteomes" id="UP001233836">
    <property type="component" value="Unassembled WGS sequence"/>
</dbReference>
<keyword evidence="2" id="KW-1185">Reference proteome</keyword>
<dbReference type="RefSeq" id="WP_307216316.1">
    <property type="nucleotide sequence ID" value="NZ_JAUSTI010000006.1"/>
</dbReference>
<evidence type="ECO:0000313" key="2">
    <source>
        <dbReference type="Proteomes" id="UP001233836"/>
    </source>
</evidence>
<dbReference type="EMBL" id="JAUSTI010000006">
    <property type="protein sequence ID" value="MDQ0171193.1"/>
    <property type="molecule type" value="Genomic_DNA"/>
</dbReference>
<proteinExistence type="predicted"/>